<dbReference type="AlphaFoldDB" id="A0A848CTM7"/>
<sequence>MSYPLQKQLRTRLKSIPPRLSFYRMIKSPEFDELCRFYDQGMITLEQLEQHARQLERLFNMPR</sequence>
<dbReference type="OrthoDB" id="2679958at2"/>
<dbReference type="RefSeq" id="WP_148315915.1">
    <property type="nucleotide sequence ID" value="NZ_CABKST010000101.1"/>
</dbReference>
<evidence type="ECO:0000313" key="2">
    <source>
        <dbReference type="Proteomes" id="UP000561326"/>
    </source>
</evidence>
<accession>A0A848CTM7</accession>
<reference evidence="1 2" key="1">
    <citation type="submission" date="2020-04" db="EMBL/GenBank/DDBJ databases">
        <authorList>
            <person name="Hitch T.C.A."/>
            <person name="Wylensek D."/>
            <person name="Clavel T."/>
        </authorList>
    </citation>
    <scope>NUCLEOTIDE SEQUENCE [LARGE SCALE GENOMIC DNA]</scope>
    <source>
        <strain evidence="1 2">WB01_D5_05</strain>
    </source>
</reference>
<dbReference type="GeneID" id="92842141"/>
<comment type="caution">
    <text evidence="1">The sequence shown here is derived from an EMBL/GenBank/DDBJ whole genome shotgun (WGS) entry which is preliminary data.</text>
</comment>
<dbReference type="Proteomes" id="UP000561326">
    <property type="component" value="Unassembled WGS sequence"/>
</dbReference>
<gene>
    <name evidence="1" type="ORF">HF838_03450</name>
</gene>
<evidence type="ECO:0000313" key="1">
    <source>
        <dbReference type="EMBL" id="NME97307.1"/>
    </source>
</evidence>
<name>A0A848CTM7_ANEAE</name>
<dbReference type="EMBL" id="JABAGO010000003">
    <property type="protein sequence ID" value="NME97307.1"/>
    <property type="molecule type" value="Genomic_DNA"/>
</dbReference>
<proteinExistence type="predicted"/>
<organism evidence="1 2">
    <name type="scientific">Aneurinibacillus aneurinilyticus</name>
    <name type="common">Bacillus aneurinolyticus</name>
    <dbReference type="NCBI Taxonomy" id="1391"/>
    <lineage>
        <taxon>Bacteria</taxon>
        <taxon>Bacillati</taxon>
        <taxon>Bacillota</taxon>
        <taxon>Bacilli</taxon>
        <taxon>Bacillales</taxon>
        <taxon>Paenibacillaceae</taxon>
        <taxon>Aneurinibacillus group</taxon>
        <taxon>Aneurinibacillus</taxon>
    </lineage>
</organism>
<protein>
    <submittedName>
        <fullName evidence="1">Uncharacterized protein</fullName>
    </submittedName>
</protein>